<gene>
    <name evidence="1" type="ORF">I553_2407</name>
</gene>
<dbReference type="PATRIC" id="fig|1299334.3.peg.3522"/>
<protein>
    <submittedName>
        <fullName evidence="1">FIST N domain protein</fullName>
    </submittedName>
</protein>
<organism evidence="1">
    <name type="scientific">Mycobacterium xenopi 4042</name>
    <dbReference type="NCBI Taxonomy" id="1299334"/>
    <lineage>
        <taxon>Bacteria</taxon>
        <taxon>Bacillati</taxon>
        <taxon>Actinomycetota</taxon>
        <taxon>Actinomycetes</taxon>
        <taxon>Mycobacteriales</taxon>
        <taxon>Mycobacteriaceae</taxon>
        <taxon>Mycobacterium</taxon>
    </lineage>
</organism>
<accession>X8C8U9</accession>
<name>X8C8U9_MYCXE</name>
<evidence type="ECO:0000313" key="1">
    <source>
        <dbReference type="EMBL" id="EUA52221.1"/>
    </source>
</evidence>
<dbReference type="EMBL" id="JAOB01000033">
    <property type="protein sequence ID" value="EUA52221.1"/>
    <property type="molecule type" value="Genomic_DNA"/>
</dbReference>
<comment type="caution">
    <text evidence="1">The sequence shown here is derived from an EMBL/GenBank/DDBJ whole genome shotgun (WGS) entry which is preliminary data.</text>
</comment>
<proteinExistence type="predicted"/>
<dbReference type="AlphaFoldDB" id="X8C8U9"/>
<reference evidence="1" key="1">
    <citation type="submission" date="2014-01" db="EMBL/GenBank/DDBJ databases">
        <authorList>
            <person name="Brown-Elliot B."/>
            <person name="Wallace R."/>
            <person name="Lenaerts A."/>
            <person name="Ordway D."/>
            <person name="DeGroote M.A."/>
            <person name="Parker T."/>
            <person name="Sizemore C."/>
            <person name="Tallon L.J."/>
            <person name="Sadzewicz L.K."/>
            <person name="Sengamalay N."/>
            <person name="Fraser C.M."/>
            <person name="Hine E."/>
            <person name="Shefchek K.A."/>
            <person name="Das S.P."/>
            <person name="Tettelin H."/>
        </authorList>
    </citation>
    <scope>NUCLEOTIDE SEQUENCE [LARGE SCALE GENOMIC DNA]</scope>
    <source>
        <strain evidence="1">4042</strain>
    </source>
</reference>
<sequence length="204" mass="21005">MRIAVGVSTAPDARQAAAEAAAQARDELAGETPSLAVLLASQSHTDHAAEVLGAAQEIVEPPALVGCVAQAVVAGRHEFEDESAVTVWLASGLPPRRSTWTSSAPVRVGCSAATASTGPATICTCCCPTRTRSRRTCSLSTSTPTGRMQHWWAVWSAAGADRAMPDYSATVTSIAPVWSACGCPAGGPFRSCRRVAGRSATHTS</sequence>